<evidence type="ECO:0008006" key="4">
    <source>
        <dbReference type="Google" id="ProtNLM"/>
    </source>
</evidence>
<feature type="compositionally biased region" description="Pro residues" evidence="1">
    <location>
        <begin position="34"/>
        <end position="44"/>
    </location>
</feature>
<feature type="compositionally biased region" description="Low complexity" evidence="1">
    <location>
        <begin position="45"/>
        <end position="61"/>
    </location>
</feature>
<dbReference type="KEGG" id="prv:G7070_13530"/>
<gene>
    <name evidence="2" type="ORF">G7070_13530</name>
</gene>
<evidence type="ECO:0000256" key="1">
    <source>
        <dbReference type="SAM" id="MobiDB-lite"/>
    </source>
</evidence>
<dbReference type="PROSITE" id="PS51257">
    <property type="entry name" value="PROKAR_LIPOPROTEIN"/>
    <property type="match status" value="1"/>
</dbReference>
<dbReference type="SUPFAM" id="SSF50998">
    <property type="entry name" value="Quinoprotein alcohol dehydrogenase-like"/>
    <property type="match status" value="1"/>
</dbReference>
<keyword evidence="3" id="KW-1185">Reference proteome</keyword>
<dbReference type="Proteomes" id="UP000501058">
    <property type="component" value="Chromosome"/>
</dbReference>
<name>A0A6G7Y8X2_9ACTN</name>
<protein>
    <recommendedName>
        <fullName evidence="4">PQQ-like domain-containing protein</fullName>
    </recommendedName>
</protein>
<dbReference type="AlphaFoldDB" id="A0A6G7Y8X2"/>
<dbReference type="InterPro" id="IPR011047">
    <property type="entry name" value="Quinoprotein_ADH-like_sf"/>
</dbReference>
<dbReference type="EMBL" id="CP049865">
    <property type="protein sequence ID" value="QIK73098.1"/>
    <property type="molecule type" value="Genomic_DNA"/>
</dbReference>
<dbReference type="Gene3D" id="2.40.128.630">
    <property type="match status" value="1"/>
</dbReference>
<proteinExistence type="predicted"/>
<reference evidence="2 3" key="1">
    <citation type="submission" date="2020-03" db="EMBL/GenBank/DDBJ databases">
        <title>Propioniciclava sp. nov., isolated from Hydrophilus acuminatus.</title>
        <authorList>
            <person name="Hyun D.-W."/>
            <person name="Bae J.-W."/>
        </authorList>
    </citation>
    <scope>NUCLEOTIDE SEQUENCE [LARGE SCALE GENOMIC DNA]</scope>
    <source>
        <strain evidence="2 3">HDW11</strain>
    </source>
</reference>
<evidence type="ECO:0000313" key="3">
    <source>
        <dbReference type="Proteomes" id="UP000501058"/>
    </source>
</evidence>
<evidence type="ECO:0000313" key="2">
    <source>
        <dbReference type="EMBL" id="QIK73098.1"/>
    </source>
</evidence>
<sequence>MAATPRLIAALGIGLALSTLAGCSVLGLFPGGAPTPAPSSPAPSPGATASSPGGAPAGARPLLTPLGADAGAWLAPGYADGLGRTFDAEGTPCGVTPDGAILLLQARNAQQQLEVRALDLTTGEKLWSTAPGSCEPGAVIGTVAVVARATEKPQGGYAVAALRVRASDGEVLTEGDVPDDLGGLTAIGEDGRRTYLFVHAEESSIMAMNPDGSTAWSAPVPPGGTVATCRLLDETLGCGGTASASLAWALNTGDGSFRVQPFRSTEVTWAHDGYVMGHGATAFVAHDLSGSPVGVDVAAVPGLPAPNTRTSFRLADFASGVTAVDRDGRAVLVEEFDQFGLGTSTFAQTGVTLPDAGLQTVMEAVSSDGAVVAYRPIRTGTTLLLRTSRGTQVGSLDVKLDPTGDTGITVDMMGGLLVSSSASGLTTVYFPRGS</sequence>
<dbReference type="RefSeq" id="WP_166234169.1">
    <property type="nucleotide sequence ID" value="NZ_CP049865.1"/>
</dbReference>
<organism evidence="2 3">
    <name type="scientific">Propioniciclava coleopterorum</name>
    <dbReference type="NCBI Taxonomy" id="2714937"/>
    <lineage>
        <taxon>Bacteria</taxon>
        <taxon>Bacillati</taxon>
        <taxon>Actinomycetota</taxon>
        <taxon>Actinomycetes</taxon>
        <taxon>Propionibacteriales</taxon>
        <taxon>Propionibacteriaceae</taxon>
        <taxon>Propioniciclava</taxon>
    </lineage>
</organism>
<accession>A0A6G7Y8X2</accession>
<feature type="region of interest" description="Disordered" evidence="1">
    <location>
        <begin position="34"/>
        <end position="61"/>
    </location>
</feature>